<accession>A0A8S5RNX8</accession>
<reference evidence="1" key="1">
    <citation type="journal article" date="2021" name="Proc. Natl. Acad. Sci. U.S.A.">
        <title>A Catalog of Tens of Thousands of Viruses from Human Metagenomes Reveals Hidden Associations with Chronic Diseases.</title>
        <authorList>
            <person name="Tisza M.J."/>
            <person name="Buck C.B."/>
        </authorList>
    </citation>
    <scope>NUCLEOTIDE SEQUENCE</scope>
    <source>
        <strain evidence="1">CtBS918</strain>
    </source>
</reference>
<evidence type="ECO:0000313" key="1">
    <source>
        <dbReference type="EMBL" id="DAE32858.1"/>
    </source>
</evidence>
<protein>
    <submittedName>
        <fullName evidence="1">Uncharacterized protein</fullName>
    </submittedName>
</protein>
<name>A0A8S5RNX8_9VIRU</name>
<dbReference type="EMBL" id="BK059130">
    <property type="protein sequence ID" value="DAE32858.1"/>
    <property type="molecule type" value="Genomic_DNA"/>
</dbReference>
<organism evidence="1">
    <name type="scientific">virus sp. ctBS918</name>
    <dbReference type="NCBI Taxonomy" id="2825807"/>
    <lineage>
        <taxon>Viruses</taxon>
    </lineage>
</organism>
<proteinExistence type="predicted"/>
<sequence>MVELSCMKMYTKYKYHLRLSVPKGTRIGLIVT</sequence>